<dbReference type="Pfam" id="PF00005">
    <property type="entry name" value="ABC_tran"/>
    <property type="match status" value="1"/>
</dbReference>
<dbReference type="EMBL" id="NOWT01000038">
    <property type="protein sequence ID" value="OYD81142.1"/>
    <property type="molecule type" value="Genomic_DNA"/>
</dbReference>
<evidence type="ECO:0000313" key="7">
    <source>
        <dbReference type="EMBL" id="OYD81142.1"/>
    </source>
</evidence>
<keyword evidence="5" id="KW-0029">Amino-acid transport</keyword>
<protein>
    <submittedName>
        <fullName evidence="7">ABC transporter ATP-binding protein</fullName>
    </submittedName>
</protein>
<dbReference type="PANTHER" id="PTHR43820:SF2">
    <property type="entry name" value="ABC TRANSPORTER ATP-BINDING PROTEIN"/>
    <property type="match status" value="1"/>
</dbReference>
<evidence type="ECO:0000259" key="6">
    <source>
        <dbReference type="PROSITE" id="PS50893"/>
    </source>
</evidence>
<dbReference type="CDD" id="cd03224">
    <property type="entry name" value="ABC_TM1139_LivF_branched"/>
    <property type="match status" value="1"/>
</dbReference>
<keyword evidence="3" id="KW-0547">Nucleotide-binding</keyword>
<evidence type="ECO:0000256" key="3">
    <source>
        <dbReference type="ARBA" id="ARBA00022741"/>
    </source>
</evidence>
<comment type="caution">
    <text evidence="7">The sequence shown here is derived from an EMBL/GenBank/DDBJ whole genome shotgun (WGS) entry which is preliminary data.</text>
</comment>
<evidence type="ECO:0000256" key="1">
    <source>
        <dbReference type="ARBA" id="ARBA00005417"/>
    </source>
</evidence>
<dbReference type="GO" id="GO:0015807">
    <property type="term" value="P:L-amino acid transport"/>
    <property type="evidence" value="ECO:0007669"/>
    <property type="project" value="TreeGrafter"/>
</dbReference>
<dbReference type="SUPFAM" id="SSF52540">
    <property type="entry name" value="P-loop containing nucleoside triphosphate hydrolases"/>
    <property type="match status" value="1"/>
</dbReference>
<dbReference type="Gene3D" id="3.40.50.300">
    <property type="entry name" value="P-loop containing nucleotide triphosphate hydrolases"/>
    <property type="match status" value="1"/>
</dbReference>
<dbReference type="InterPro" id="IPR027417">
    <property type="entry name" value="P-loop_NTPase"/>
</dbReference>
<dbReference type="Proteomes" id="UP000215367">
    <property type="component" value="Unassembled WGS sequence"/>
</dbReference>
<dbReference type="SMART" id="SM00382">
    <property type="entry name" value="AAA"/>
    <property type="match status" value="1"/>
</dbReference>
<name>A0A235H5U7_AZOBR</name>
<evidence type="ECO:0000256" key="4">
    <source>
        <dbReference type="ARBA" id="ARBA00022840"/>
    </source>
</evidence>
<dbReference type="AlphaFoldDB" id="A0A235H5U7"/>
<accession>A0A235H5U7</accession>
<geneLocation type="plasmid" evidence="7">
    <name>unnamed</name>
</geneLocation>
<organism evidence="7 8">
    <name type="scientific">Azospirillum brasilense</name>
    <dbReference type="NCBI Taxonomy" id="192"/>
    <lineage>
        <taxon>Bacteria</taxon>
        <taxon>Pseudomonadati</taxon>
        <taxon>Pseudomonadota</taxon>
        <taxon>Alphaproteobacteria</taxon>
        <taxon>Rhodospirillales</taxon>
        <taxon>Azospirillaceae</taxon>
        <taxon>Azospirillum</taxon>
    </lineage>
</organism>
<dbReference type="GO" id="GO:0005524">
    <property type="term" value="F:ATP binding"/>
    <property type="evidence" value="ECO:0007669"/>
    <property type="project" value="UniProtKB-KW"/>
</dbReference>
<dbReference type="PANTHER" id="PTHR43820">
    <property type="entry name" value="HIGH-AFFINITY BRANCHED-CHAIN AMINO ACID TRANSPORT ATP-BINDING PROTEIN LIVF"/>
    <property type="match status" value="1"/>
</dbReference>
<evidence type="ECO:0000256" key="5">
    <source>
        <dbReference type="ARBA" id="ARBA00022970"/>
    </source>
</evidence>
<comment type="similarity">
    <text evidence="1">Belongs to the ABC transporter superfamily.</text>
</comment>
<dbReference type="GO" id="GO:0015658">
    <property type="term" value="F:branched-chain amino acid transmembrane transporter activity"/>
    <property type="evidence" value="ECO:0007669"/>
    <property type="project" value="TreeGrafter"/>
</dbReference>
<evidence type="ECO:0000313" key="8">
    <source>
        <dbReference type="Proteomes" id="UP000215367"/>
    </source>
</evidence>
<dbReference type="InterPro" id="IPR003593">
    <property type="entry name" value="AAA+_ATPase"/>
</dbReference>
<dbReference type="PROSITE" id="PS50893">
    <property type="entry name" value="ABC_TRANSPORTER_2"/>
    <property type="match status" value="1"/>
</dbReference>
<keyword evidence="2" id="KW-0813">Transport</keyword>
<dbReference type="InterPro" id="IPR052156">
    <property type="entry name" value="BCAA_Transport_ATP-bd_LivF"/>
</dbReference>
<keyword evidence="7" id="KW-0614">Plasmid</keyword>
<dbReference type="GO" id="GO:0016887">
    <property type="term" value="F:ATP hydrolysis activity"/>
    <property type="evidence" value="ECO:0007669"/>
    <property type="project" value="InterPro"/>
</dbReference>
<dbReference type="PROSITE" id="PS00211">
    <property type="entry name" value="ABC_TRANSPORTER_1"/>
    <property type="match status" value="1"/>
</dbReference>
<keyword evidence="4 7" id="KW-0067">ATP-binding</keyword>
<proteinExistence type="inferred from homology"/>
<feature type="domain" description="ABC transporter" evidence="6">
    <location>
        <begin position="25"/>
        <end position="258"/>
    </location>
</feature>
<evidence type="ECO:0000256" key="2">
    <source>
        <dbReference type="ARBA" id="ARBA00022448"/>
    </source>
</evidence>
<dbReference type="InterPro" id="IPR003439">
    <property type="entry name" value="ABC_transporter-like_ATP-bd"/>
</dbReference>
<sequence>MARWWRRAPRPTFAPTPWFGRSILVESTNALVVSGLEVRRGALPVLHGVELRLDGPSLAILGRNGAGKTTLCSALIGLLPAGRGSIRFNGVELAGRKPHDIAGQGVSIVPQGRRVFPSLTVDEHLRLMQGRRPGPWTVERVYNVFPRLAERRRNFGNQLSGGEQQMLAIARALLTNPRLLILDEPSEGLAPKIVDHLLEVLGGLHRDGTSVLIVEQNLRVGTSAAERVAIMSGGQIALVTSSRELWEDEGLQQRYLGVSAH</sequence>
<dbReference type="InterPro" id="IPR017871">
    <property type="entry name" value="ABC_transporter-like_CS"/>
</dbReference>
<gene>
    <name evidence="7" type="ORF">CHT98_27675</name>
</gene>
<reference evidence="7 8" key="1">
    <citation type="submission" date="2017-07" db="EMBL/GenBank/DDBJ databases">
        <title>Whole genome sequence of Azospirillum brasilense 2A1, a potential biofertilizer strain.</title>
        <authorList>
            <person name="Fontana C.A."/>
            <person name="Toffoli L.M."/>
            <person name="Salazar S.M."/>
            <person name="Puglisi E."/>
            <person name="Pedraza R."/>
            <person name="Bassi D."/>
            <person name="Cocconcelli P.S."/>
        </authorList>
    </citation>
    <scope>NUCLEOTIDE SEQUENCE [LARGE SCALE GENOMIC DNA]</scope>
    <source>
        <strain evidence="7 8">2A1</strain>
        <plasmid evidence="7">unnamed</plasmid>
    </source>
</reference>